<accession>B1C8M8</accession>
<dbReference type="OrthoDB" id="175771at2"/>
<dbReference type="Proteomes" id="UP000005178">
    <property type="component" value="Unassembled WGS sequence"/>
</dbReference>
<name>B1C8M8_9FIRM</name>
<dbReference type="InterPro" id="IPR031811">
    <property type="entry name" value="ALGX/ALGJ_SGNH-like"/>
</dbReference>
<evidence type="ECO:0000256" key="6">
    <source>
        <dbReference type="ARBA" id="ARBA00022841"/>
    </source>
</evidence>
<dbReference type="STRING" id="445971.ANASTE_01642"/>
<evidence type="ECO:0000313" key="9">
    <source>
        <dbReference type="EMBL" id="EDS71938.1"/>
    </source>
</evidence>
<evidence type="ECO:0000313" key="10">
    <source>
        <dbReference type="Proteomes" id="UP000005178"/>
    </source>
</evidence>
<comment type="subcellular location">
    <subcellularLocation>
        <location evidence="1">Periplasm</location>
    </subcellularLocation>
</comment>
<sequence length="398" mass="46428">MIMSKLSNKVISYIFLFIICICGIGTIKNCSSDLKNKLSNKDLKESIDIIETSIQDNFNGRNSWININGLFQKVVGTTILYNSGDLIVYNDIIKLNNEQIIYSMEYRDNNEINKISRNIEKFEKYLKSKSINLIYTQLPCKIDETDKYNTPIGAHLYANDNSNRLIKNLEEKNISVLDIRKILHEKNINYKKIFFNTDHHWKPEAGLASAGFISDILRKEYGFEINTAKYYNISNYNIKEYKNWFLGSLGKRVGTLYAGVDDFNVITPKFNTNFYFYADTSNGKKYKNGDFANVMLEKANLKKDYFNISTYSTYIGGDYKENIIKNNISDNNKKILLLRDSFSCVMAPYLALGCKELRTIDLRYYKENLIDYINKYNPNVVIIAYSENFWSEWFDFDL</sequence>
<evidence type="ECO:0000256" key="7">
    <source>
        <dbReference type="SAM" id="Phobius"/>
    </source>
</evidence>
<keyword evidence="5" id="KW-0574">Periplasm</keyword>
<dbReference type="Pfam" id="PF16822">
    <property type="entry name" value="ALGX"/>
    <property type="match status" value="1"/>
</dbReference>
<evidence type="ECO:0000259" key="8">
    <source>
        <dbReference type="Pfam" id="PF16822"/>
    </source>
</evidence>
<feature type="domain" description="AlgX/AlgJ SGNH hydrolase-like" evidence="8">
    <location>
        <begin position="108"/>
        <end position="235"/>
    </location>
</feature>
<reference evidence="9" key="1">
    <citation type="submission" date="2008-01" db="EMBL/GenBank/DDBJ databases">
        <authorList>
            <person name="Fulton L."/>
            <person name="Clifton S."/>
            <person name="Fulton B."/>
            <person name="Xu J."/>
            <person name="Minx P."/>
            <person name="Pepin K.H."/>
            <person name="Johnson M."/>
            <person name="Thiruvilangam P."/>
            <person name="Bhonagiri V."/>
            <person name="Nash W.E."/>
            <person name="Mardis E.R."/>
            <person name="Wilson R.K."/>
        </authorList>
    </citation>
    <scope>NUCLEOTIDE SEQUENCE [LARGE SCALE GENOMIC DNA]</scope>
    <source>
        <strain evidence="9">DSM 17244</strain>
    </source>
</reference>
<comment type="pathway">
    <text evidence="2">Glycan biosynthesis; alginate biosynthesis.</text>
</comment>
<evidence type="ECO:0000256" key="5">
    <source>
        <dbReference type="ARBA" id="ARBA00022764"/>
    </source>
</evidence>
<protein>
    <recommendedName>
        <fullName evidence="8">AlgX/AlgJ SGNH hydrolase-like domain-containing protein</fullName>
    </recommendedName>
</protein>
<proteinExistence type="predicted"/>
<organism evidence="9 10">
    <name type="scientific">Anaerofustis stercorihominis DSM 17244</name>
    <dbReference type="NCBI Taxonomy" id="445971"/>
    <lineage>
        <taxon>Bacteria</taxon>
        <taxon>Bacillati</taxon>
        <taxon>Bacillota</taxon>
        <taxon>Clostridia</taxon>
        <taxon>Eubacteriales</taxon>
        <taxon>Eubacteriaceae</taxon>
        <taxon>Anaerofustis</taxon>
    </lineage>
</organism>
<keyword evidence="6" id="KW-0016">Alginate biosynthesis</keyword>
<gene>
    <name evidence="9" type="ORF">ANASTE_01642</name>
</gene>
<evidence type="ECO:0000256" key="4">
    <source>
        <dbReference type="ARBA" id="ARBA00022729"/>
    </source>
</evidence>
<keyword evidence="3" id="KW-0808">Transferase</keyword>
<comment type="caution">
    <text evidence="9">The sequence shown here is derived from an EMBL/GenBank/DDBJ whole genome shotgun (WGS) entry which is preliminary data.</text>
</comment>
<reference evidence="9" key="2">
    <citation type="submission" date="2013-08" db="EMBL/GenBank/DDBJ databases">
        <title>Draft genome sequence of Anaerofustis stercorihominis (DSM 17244).</title>
        <authorList>
            <person name="Sudarsanam P."/>
            <person name="Ley R."/>
            <person name="Guruge J."/>
            <person name="Turnbaugh P.J."/>
            <person name="Mahowald M."/>
            <person name="Liep D."/>
            <person name="Gordon J."/>
        </authorList>
    </citation>
    <scope>NUCLEOTIDE SEQUENCE</scope>
    <source>
        <strain evidence="9">DSM 17244</strain>
    </source>
</reference>
<dbReference type="UniPathway" id="UPA00286"/>
<dbReference type="EMBL" id="ABIL02000006">
    <property type="protein sequence ID" value="EDS71938.1"/>
    <property type="molecule type" value="Genomic_DNA"/>
</dbReference>
<keyword evidence="10" id="KW-1185">Reference proteome</keyword>
<evidence type="ECO:0000256" key="3">
    <source>
        <dbReference type="ARBA" id="ARBA00022679"/>
    </source>
</evidence>
<evidence type="ECO:0000256" key="1">
    <source>
        <dbReference type="ARBA" id="ARBA00004418"/>
    </source>
</evidence>
<keyword evidence="7" id="KW-0472">Membrane</keyword>
<keyword evidence="4" id="KW-0732">Signal</keyword>
<dbReference type="eggNOG" id="ENOG502ZAW2">
    <property type="taxonomic scope" value="Bacteria"/>
</dbReference>
<dbReference type="GO" id="GO:0042597">
    <property type="term" value="C:periplasmic space"/>
    <property type="evidence" value="ECO:0007669"/>
    <property type="project" value="UniProtKB-SubCell"/>
</dbReference>
<keyword evidence="7" id="KW-0812">Transmembrane</keyword>
<feature type="transmembrane region" description="Helical" evidence="7">
    <location>
        <begin position="10"/>
        <end position="27"/>
    </location>
</feature>
<keyword evidence="7" id="KW-1133">Transmembrane helix</keyword>
<evidence type="ECO:0000256" key="2">
    <source>
        <dbReference type="ARBA" id="ARBA00005182"/>
    </source>
</evidence>
<dbReference type="GO" id="GO:0016740">
    <property type="term" value="F:transferase activity"/>
    <property type="evidence" value="ECO:0007669"/>
    <property type="project" value="UniProtKB-KW"/>
</dbReference>
<dbReference type="AlphaFoldDB" id="B1C8M8"/>
<dbReference type="GO" id="GO:0042121">
    <property type="term" value="P:alginic acid biosynthetic process"/>
    <property type="evidence" value="ECO:0007669"/>
    <property type="project" value="UniProtKB-UniPathway"/>
</dbReference>
<dbReference type="HOGENOM" id="CLU_049313_0_0_9"/>